<feature type="region of interest" description="Disordered" evidence="1">
    <location>
        <begin position="91"/>
        <end position="118"/>
    </location>
</feature>
<organism evidence="2 3">
    <name type="scientific">Pteropus alecto</name>
    <name type="common">Black flying fox</name>
    <dbReference type="NCBI Taxonomy" id="9402"/>
    <lineage>
        <taxon>Eukaryota</taxon>
        <taxon>Metazoa</taxon>
        <taxon>Chordata</taxon>
        <taxon>Craniata</taxon>
        <taxon>Vertebrata</taxon>
        <taxon>Euteleostomi</taxon>
        <taxon>Mammalia</taxon>
        <taxon>Eutheria</taxon>
        <taxon>Laurasiatheria</taxon>
        <taxon>Chiroptera</taxon>
        <taxon>Yinpterochiroptera</taxon>
        <taxon>Pteropodoidea</taxon>
        <taxon>Pteropodidae</taxon>
        <taxon>Pteropodinae</taxon>
        <taxon>Pteropus</taxon>
    </lineage>
</organism>
<sequence>MRTKYGVVPSYQAAASGGRRERSQSPSAWRSYSRPLRARTQHDHRAIQRKPNSATGAGASRHRRGPTEKGSARCSFPGSCPLIRGFLGRSGPAGEVQPATPSLLGCSETGEVQREKDI</sequence>
<dbReference type="Proteomes" id="UP000010552">
    <property type="component" value="Unassembled WGS sequence"/>
</dbReference>
<protein>
    <submittedName>
        <fullName evidence="2">Uncharacterized protein</fullName>
    </submittedName>
</protein>
<name>L5L3S2_PTEAL</name>
<feature type="region of interest" description="Disordered" evidence="1">
    <location>
        <begin position="1"/>
        <end position="74"/>
    </location>
</feature>
<accession>L5L3S2</accession>
<keyword evidence="3" id="KW-1185">Reference proteome</keyword>
<evidence type="ECO:0000313" key="3">
    <source>
        <dbReference type="Proteomes" id="UP000010552"/>
    </source>
</evidence>
<evidence type="ECO:0000313" key="2">
    <source>
        <dbReference type="EMBL" id="ELK17703.1"/>
    </source>
</evidence>
<reference evidence="3" key="1">
    <citation type="journal article" date="2013" name="Science">
        <title>Comparative analysis of bat genomes provides insight into the evolution of flight and immunity.</title>
        <authorList>
            <person name="Zhang G."/>
            <person name="Cowled C."/>
            <person name="Shi Z."/>
            <person name="Huang Z."/>
            <person name="Bishop-Lilly K.A."/>
            <person name="Fang X."/>
            <person name="Wynne J.W."/>
            <person name="Xiong Z."/>
            <person name="Baker M.L."/>
            <person name="Zhao W."/>
            <person name="Tachedjian M."/>
            <person name="Zhu Y."/>
            <person name="Zhou P."/>
            <person name="Jiang X."/>
            <person name="Ng J."/>
            <person name="Yang L."/>
            <person name="Wu L."/>
            <person name="Xiao J."/>
            <person name="Feng Y."/>
            <person name="Chen Y."/>
            <person name="Sun X."/>
            <person name="Zhang Y."/>
            <person name="Marsh G.A."/>
            <person name="Crameri G."/>
            <person name="Broder C.C."/>
            <person name="Frey K.G."/>
            <person name="Wang L.F."/>
            <person name="Wang J."/>
        </authorList>
    </citation>
    <scope>NUCLEOTIDE SEQUENCE [LARGE SCALE GENOMIC DNA]</scope>
</reference>
<gene>
    <name evidence="2" type="ORF">PAL_GLEAN10005796</name>
</gene>
<dbReference type="AlphaFoldDB" id="L5L3S2"/>
<dbReference type="InParanoid" id="L5L3S2"/>
<dbReference type="EMBL" id="KB030401">
    <property type="protein sequence ID" value="ELK17703.1"/>
    <property type="molecule type" value="Genomic_DNA"/>
</dbReference>
<proteinExistence type="predicted"/>
<evidence type="ECO:0000256" key="1">
    <source>
        <dbReference type="SAM" id="MobiDB-lite"/>
    </source>
</evidence>